<proteinExistence type="predicted"/>
<sequence>MEPKIPSCYRLREAISKVLDLEDLSEEARSILEKVIIEDDYARLMVHTRKKWDNKEYESDIKTIEEARIKELLDEEEIEFQKQLDDVSIHAKAVDKYIMKIKGREYSSEEEEEEGRRRGERCKNWLDY</sequence>
<comment type="caution">
    <text evidence="1">The sequence shown here is derived from an EMBL/GenBank/DDBJ whole genome shotgun (WGS) entry which is preliminary data.</text>
</comment>
<dbReference type="Proteomes" id="UP001057375">
    <property type="component" value="Unassembled WGS sequence"/>
</dbReference>
<gene>
    <name evidence="1" type="ORF">ADUPG1_012241</name>
</gene>
<accession>A0ABQ5K0Z3</accession>
<evidence type="ECO:0000313" key="2">
    <source>
        <dbReference type="Proteomes" id="UP001057375"/>
    </source>
</evidence>
<evidence type="ECO:0000313" key="1">
    <source>
        <dbReference type="EMBL" id="GKT22836.1"/>
    </source>
</evidence>
<reference evidence="1" key="1">
    <citation type="submission" date="2022-03" db="EMBL/GenBank/DDBJ databases">
        <title>Draft genome sequence of Aduncisulcus paluster, a free-living microaerophilic Fornicata.</title>
        <authorList>
            <person name="Yuyama I."/>
            <person name="Kume K."/>
            <person name="Tamura T."/>
            <person name="Inagaki Y."/>
            <person name="Hashimoto T."/>
        </authorList>
    </citation>
    <scope>NUCLEOTIDE SEQUENCE</scope>
    <source>
        <strain evidence="1">NY0171</strain>
    </source>
</reference>
<organism evidence="1 2">
    <name type="scientific">Aduncisulcus paluster</name>
    <dbReference type="NCBI Taxonomy" id="2918883"/>
    <lineage>
        <taxon>Eukaryota</taxon>
        <taxon>Metamonada</taxon>
        <taxon>Carpediemonas-like organisms</taxon>
        <taxon>Aduncisulcus</taxon>
    </lineage>
</organism>
<dbReference type="EMBL" id="BQXS01012428">
    <property type="protein sequence ID" value="GKT22836.1"/>
    <property type="molecule type" value="Genomic_DNA"/>
</dbReference>
<name>A0ABQ5K0Z3_9EUKA</name>
<keyword evidence="2" id="KW-1185">Reference proteome</keyword>
<protein>
    <submittedName>
        <fullName evidence="1">Uncharacterized protein</fullName>
    </submittedName>
</protein>